<keyword evidence="2" id="KW-0472">Membrane</keyword>
<keyword evidence="2" id="KW-0812">Transmembrane</keyword>
<proteinExistence type="predicted"/>
<dbReference type="PANTHER" id="PTHR31600">
    <property type="entry name" value="TINY MACROCYSTS PROTEIN B-RELATED"/>
    <property type="match status" value="1"/>
</dbReference>
<dbReference type="EMBL" id="VLTL01000045">
    <property type="protein sequence ID" value="KAA0165650.1"/>
    <property type="molecule type" value="Genomic_DNA"/>
</dbReference>
<name>A0A5A8DP11_CAFRO</name>
<comment type="caution">
    <text evidence="3">The sequence shown here is derived from an EMBL/GenBank/DDBJ whole genome shotgun (WGS) entry which is preliminary data.</text>
</comment>
<evidence type="ECO:0000313" key="6">
    <source>
        <dbReference type="Proteomes" id="UP000325113"/>
    </source>
</evidence>
<feature type="transmembrane region" description="Helical" evidence="2">
    <location>
        <begin position="306"/>
        <end position="327"/>
    </location>
</feature>
<feature type="transmembrane region" description="Helical" evidence="2">
    <location>
        <begin position="1218"/>
        <end position="1241"/>
    </location>
</feature>
<evidence type="ECO:0000313" key="4">
    <source>
        <dbReference type="EMBL" id="KAA0168398.1"/>
    </source>
</evidence>
<protein>
    <recommendedName>
        <fullName evidence="7">PAS domain-containing protein</fullName>
    </recommendedName>
</protein>
<feature type="region of interest" description="Disordered" evidence="1">
    <location>
        <begin position="1032"/>
        <end position="1063"/>
    </location>
</feature>
<feature type="region of interest" description="Disordered" evidence="1">
    <location>
        <begin position="1324"/>
        <end position="1346"/>
    </location>
</feature>
<feature type="region of interest" description="Disordered" evidence="1">
    <location>
        <begin position="939"/>
        <end position="997"/>
    </location>
</feature>
<evidence type="ECO:0000313" key="3">
    <source>
        <dbReference type="EMBL" id="KAA0165650.1"/>
    </source>
</evidence>
<evidence type="ECO:0000256" key="1">
    <source>
        <dbReference type="SAM" id="MobiDB-lite"/>
    </source>
</evidence>
<dbReference type="InterPro" id="IPR052994">
    <property type="entry name" value="Tiny_macrocysts_regulators"/>
</dbReference>
<feature type="compositionally biased region" description="Polar residues" evidence="1">
    <location>
        <begin position="2175"/>
        <end position="2185"/>
    </location>
</feature>
<feature type="compositionally biased region" description="Polar residues" evidence="1">
    <location>
        <begin position="2149"/>
        <end position="2159"/>
    </location>
</feature>
<evidence type="ECO:0008006" key="7">
    <source>
        <dbReference type="Google" id="ProtNLM"/>
    </source>
</evidence>
<reference evidence="5 6" key="1">
    <citation type="submission" date="2019-07" db="EMBL/GenBank/DDBJ databases">
        <title>Genomes of Cafeteria roenbergensis.</title>
        <authorList>
            <person name="Fischer M.G."/>
            <person name="Hackl T."/>
            <person name="Roman M."/>
        </authorList>
    </citation>
    <scope>NUCLEOTIDE SEQUENCE [LARGE SCALE GENOMIC DNA]</scope>
    <source>
        <strain evidence="4 6">Cflag</strain>
        <strain evidence="3 5">RCC970-E3</strain>
    </source>
</reference>
<feature type="transmembrane region" description="Helical" evidence="2">
    <location>
        <begin position="1464"/>
        <end position="1486"/>
    </location>
</feature>
<dbReference type="EMBL" id="VLTM01000002">
    <property type="protein sequence ID" value="KAA0168398.1"/>
    <property type="molecule type" value="Genomic_DNA"/>
</dbReference>
<sequence length="2254" mass="238445">MAGQAASPLELWIARIQNSWLQVLVLVNKDTRSSAASVAASELVSFLQLLTVPITVCLELARRVPGSAPQTALSELLFGLSVVNPDSIKQVFGETVFIALFALALMSVTAFVVMAIVVAATVASKTAKHSPYLLRTLRATAKLSSTSLFLPWTSLLLQALGCDGSIWWGGAGVACYGPVHLPLAIFVILLLPFFITASLTVASVYIDRVPTSAQLDARTHGRADVLLLIVKLVLTALLTYGTSTAPQWLLVGVLAVSGVLWLFLFLTMVPFARLVMNAAHVGMATAFLWATLCAVIVWASEGAQDVGVILVLGTPLAGVLGFTGAYMRFYGILEQDDPYGMRSMWMVTLWTRERLREAHRSKRRHEGIPIPGLQVAEPPPSVHVSRWGIKPAEGQSWSSALEASAVTGIEALEDLFASVGIAHSIASTFYKVTTQLSHYKERQALTLARAVSRSFDIDFFFYQSLEDMQSGTDGGKRDVTRQTMSVVDRVLFDQYKVTALESEADCYAVHVMLMKHVAGRGMDVGFLHAQLGARLDDAMRTAAKSFEAMMRINSESPEALTYAADFHLQLAGNTLVAADLLQRAQRIEENNRRIKERKIAHLAFNSRADDDLSPTDEQNASFTISTDRARLGEIIAVNAAAVRILGSSTLLGSNINTIIPRPISDVHDSFLAKFVQTGTSKFLDSTRLMVAQHSAGHLFPVRFRIFETPPSAEDMRPKLTGLIAPVTTDDGFFIIGDESFDFTILSVCLKSASILQRPVDALSDRGVPAAIVFPELFGSAGQGGVVDAPGPRAPVRVQSMRRGESASSAAFAAGLSGGAGSPRRRQGHGVRPGSARSAAGTVLADGEGDQKEAGAKPPHGSMVSDFVDQFPPVLRESFSQHTRVNLFVPAFLSEDDFDGGHSDGVSSVGDFSDDGGQHTRDDAHGAGMTAVGLPQVQEVDEPSESILPGDSRASLEPSGGDVDSVGPAMSDSAGSSLGGTGGEHPEDDADPATRRVEPQVIPVSLRCFALPKRTPTMPSGVLIAWSRVEKPARPGAGARAVPASAWGRDAAPKAKPGATAVSPAAGAEPAAGAAAASGAKARSVMFASSSDAAAGSSDASLKPPEGEQAEASGTPGLSPSTAASAKAWRTAATTSASARQKPPPSTSLVASPHPSAGGGPLAPAFSGVGDQPRGIDDHEMTVGDAESMQQSALRRSLKRVLDAMTKRPSSGVALMRRVLWATTAIFIVFAVVCLAALGPWATHIRRHVAGIRHAGHLIEELHQSHMVVQILATESALQATGQGGWPVTDMNATRTQLLRMPGRLDEAVSVFFSDIQALGGPLERLSTDPQSASVVSETESGDVTGGSALSAGIDWESSGALPEPESAGPAVALPGNTRSGRELVASSAGAAKISMSLFDALQTCQQSLQSLAELPQGSFTETNPSAAFVLNNARGNIGNVVNASLTTKLAELGNELATIEEIELLTFICVIAITVVGQLILSMWASRTLWSDQIAMMRIFYEIPGKLASAMAARAELKLRRHRRQTVSVVGAAQESAVNEDSDGSIDRQREEGEEIRWQLMVERMSRVAQQDWAQEQAAAHGVTVDEYVGRRRTTRSSIQLDAFISGRRNSVGGAMEPGAAAAAAGRFAGAGIGGPDMERGRRGSVGRGGRAAPSRGDLRIRQQLLKERRDGIRIGDPSCTRTNLLLVNLAPSLLIAAWFATIYSLDLAMHNRVTIESERLVHLQQLSVWAGKLAHTAADSVFLPSVRSNATLQAALHDDALTERDALTRRSGLIENGGHSALAVALQAQSRRDFATLTPAPSDSPLQVVLHDQACPAVLAGAAGTYFAQRDIVTAASCLTVHDGVLSRGLSVAISRIVSHSRAAEVSFDRLWKASGQLQQAEANATWASENGVSPDRLQRQIRLLEHDARDLAGSVMQLYDPWVRSALSSMERTIVVSVEADVNATWEAQRNITIGFLAVFLLAVVTLFAPRLAWVERIVTATRRMLLVIPDEVLTGFPRIAESVREMEQALTTRSTLSHKLGSTARARKRAGSGAAPAKRPRKSAIRVRPSASEPGDRCIATPSGARIAMTASDSHTSFGSKAVTYRPELEGSSFQPGQASMSAPRSAGADGLDLTESVSHCRPGEAADAKRVPPRLEISGPAGRSVLSSQHPTTDSDAARFASGSLRAAGTAGNSGTETPFLSSGGPPVVLSPAHTAPDGASGSADATGRRSLQARQPTPQAGDSPSALHTADEDSDRDAETGNPVPPGLR</sequence>
<feature type="transmembrane region" description="Helical" evidence="2">
    <location>
        <begin position="281"/>
        <end position="300"/>
    </location>
</feature>
<gene>
    <name evidence="3" type="ORF">FNF28_03400</name>
    <name evidence="4" type="ORF">FNF31_00280</name>
</gene>
<feature type="compositionally biased region" description="Polar residues" evidence="1">
    <location>
        <begin position="2217"/>
        <end position="2227"/>
    </location>
</feature>
<feature type="transmembrane region" description="Helical" evidence="2">
    <location>
        <begin position="96"/>
        <end position="122"/>
    </location>
</feature>
<feature type="compositionally biased region" description="Low complexity" evidence="1">
    <location>
        <begin position="1033"/>
        <end position="1045"/>
    </location>
</feature>
<feature type="transmembrane region" description="Helical" evidence="2">
    <location>
        <begin position="248"/>
        <end position="269"/>
    </location>
</feature>
<feature type="region of interest" description="Disordered" evidence="1">
    <location>
        <begin position="2014"/>
        <end position="2062"/>
    </location>
</feature>
<feature type="compositionally biased region" description="Polar residues" evidence="1">
    <location>
        <begin position="2095"/>
        <end position="2106"/>
    </location>
</feature>
<dbReference type="Proteomes" id="UP000324907">
    <property type="component" value="Unassembled WGS sequence"/>
</dbReference>
<feature type="compositionally biased region" description="Basic and acidic residues" evidence="1">
    <location>
        <begin position="2125"/>
        <end position="2134"/>
    </location>
</feature>
<evidence type="ECO:0000256" key="2">
    <source>
        <dbReference type="SAM" id="Phobius"/>
    </source>
</evidence>
<dbReference type="PANTHER" id="PTHR31600:SF2">
    <property type="entry name" value="GAMETE ENRICHED GENE 10 PROTEIN-RELATED"/>
    <property type="match status" value="1"/>
</dbReference>
<accession>A0A5A8DP11</accession>
<feature type="transmembrane region" description="Helical" evidence="2">
    <location>
        <begin position="225"/>
        <end position="242"/>
    </location>
</feature>
<feature type="region of interest" description="Disordered" evidence="1">
    <location>
        <begin position="1634"/>
        <end position="1655"/>
    </location>
</feature>
<feature type="region of interest" description="Disordered" evidence="1">
    <location>
        <begin position="2092"/>
        <end position="2254"/>
    </location>
</feature>
<organism evidence="3 5">
    <name type="scientific">Cafeteria roenbergensis</name>
    <name type="common">Marine flagellate</name>
    <dbReference type="NCBI Taxonomy" id="33653"/>
    <lineage>
        <taxon>Eukaryota</taxon>
        <taxon>Sar</taxon>
        <taxon>Stramenopiles</taxon>
        <taxon>Bigyra</taxon>
        <taxon>Opalozoa</taxon>
        <taxon>Bicosoecida</taxon>
        <taxon>Cafeteriaceae</taxon>
        <taxon>Cafeteria</taxon>
    </lineage>
</organism>
<dbReference type="Gene3D" id="3.30.450.20">
    <property type="entry name" value="PAS domain"/>
    <property type="match status" value="1"/>
</dbReference>
<feature type="region of interest" description="Disordered" evidence="1">
    <location>
        <begin position="811"/>
        <end position="841"/>
    </location>
</feature>
<feature type="region of interest" description="Disordered" evidence="1">
    <location>
        <begin position="1530"/>
        <end position="1549"/>
    </location>
</feature>
<dbReference type="InterPro" id="IPR000014">
    <property type="entry name" value="PAS"/>
</dbReference>
<feature type="compositionally biased region" description="Low complexity" evidence="1">
    <location>
        <begin position="1120"/>
        <end position="1138"/>
    </location>
</feature>
<dbReference type="CDD" id="cd00130">
    <property type="entry name" value="PAS"/>
    <property type="match status" value="1"/>
</dbReference>
<feature type="region of interest" description="Disordered" evidence="1">
    <location>
        <begin position="1093"/>
        <end position="1178"/>
    </location>
</feature>
<dbReference type="SUPFAM" id="SSF55785">
    <property type="entry name" value="PYP-like sensor domain (PAS domain)"/>
    <property type="match status" value="1"/>
</dbReference>
<feature type="compositionally biased region" description="Basic and acidic residues" evidence="1">
    <location>
        <begin position="915"/>
        <end position="924"/>
    </location>
</feature>
<feature type="transmembrane region" description="Helical" evidence="2">
    <location>
        <begin position="1954"/>
        <end position="1976"/>
    </location>
</feature>
<keyword evidence="2" id="KW-1133">Transmembrane helix</keyword>
<feature type="compositionally biased region" description="Polar residues" evidence="1">
    <location>
        <begin position="1327"/>
        <end position="1338"/>
    </location>
</feature>
<feature type="transmembrane region" description="Helical" evidence="2">
    <location>
        <begin position="181"/>
        <end position="205"/>
    </location>
</feature>
<dbReference type="InterPro" id="IPR035965">
    <property type="entry name" value="PAS-like_dom_sf"/>
</dbReference>
<feature type="region of interest" description="Disordered" evidence="1">
    <location>
        <begin position="903"/>
        <end position="926"/>
    </location>
</feature>
<evidence type="ECO:0000313" key="5">
    <source>
        <dbReference type="Proteomes" id="UP000324907"/>
    </source>
</evidence>
<dbReference type="Proteomes" id="UP000325113">
    <property type="component" value="Unassembled WGS sequence"/>
</dbReference>